<reference evidence="2" key="1">
    <citation type="submission" date="2022-06" db="EMBL/GenBank/DDBJ databases">
        <title>Helicobacter colisuis sp. nov.</title>
        <authorList>
            <person name="Papic B."/>
            <person name="Gruntar I."/>
        </authorList>
    </citation>
    <scope>NUCLEOTIDE SEQUENCE</scope>
    <source>
        <strain evidence="2">11154-15</strain>
    </source>
</reference>
<dbReference type="PANTHER" id="PTHR45663:SF11">
    <property type="entry name" value="GEO12009P1"/>
    <property type="match status" value="1"/>
</dbReference>
<organism evidence="2 3">
    <name type="scientific">Helicobacter colisuis</name>
    <dbReference type="NCBI Taxonomy" id="2949739"/>
    <lineage>
        <taxon>Bacteria</taxon>
        <taxon>Pseudomonadati</taxon>
        <taxon>Campylobacterota</taxon>
        <taxon>Epsilonproteobacteria</taxon>
        <taxon>Campylobacterales</taxon>
        <taxon>Helicobacteraceae</taxon>
        <taxon>Helicobacter</taxon>
    </lineage>
</organism>
<dbReference type="Gene3D" id="3.40.30.10">
    <property type="entry name" value="Glutaredoxin"/>
    <property type="match status" value="1"/>
</dbReference>
<dbReference type="InterPro" id="IPR013766">
    <property type="entry name" value="Thioredoxin_domain"/>
</dbReference>
<evidence type="ECO:0000313" key="3">
    <source>
        <dbReference type="Proteomes" id="UP001057522"/>
    </source>
</evidence>
<dbReference type="EMBL" id="JAMOKX010000005">
    <property type="protein sequence ID" value="MCL9819727.1"/>
    <property type="molecule type" value="Genomic_DNA"/>
</dbReference>
<dbReference type="InterPro" id="IPR036249">
    <property type="entry name" value="Thioredoxin-like_sf"/>
</dbReference>
<evidence type="ECO:0000313" key="2">
    <source>
        <dbReference type="EMBL" id="MCL9819727.1"/>
    </source>
</evidence>
<dbReference type="CDD" id="cd02947">
    <property type="entry name" value="TRX_family"/>
    <property type="match status" value="1"/>
</dbReference>
<name>A0ABT0TUX5_9HELI</name>
<keyword evidence="3" id="KW-1185">Reference proteome</keyword>
<dbReference type="PROSITE" id="PS51352">
    <property type="entry name" value="THIOREDOXIN_2"/>
    <property type="match status" value="1"/>
</dbReference>
<dbReference type="Pfam" id="PF00085">
    <property type="entry name" value="Thioredoxin"/>
    <property type="match status" value="1"/>
</dbReference>
<protein>
    <submittedName>
        <fullName evidence="2">Thioredoxin family protein</fullName>
    </submittedName>
</protein>
<feature type="domain" description="Thioredoxin" evidence="1">
    <location>
        <begin position="1"/>
        <end position="106"/>
    </location>
</feature>
<accession>A0ABT0TUX5</accession>
<dbReference type="PANTHER" id="PTHR45663">
    <property type="entry name" value="GEO12009P1"/>
    <property type="match status" value="1"/>
</dbReference>
<sequence>MMNQLTKETFANETKEGVCLVAVGAPWCPDCKKIEPIMGMLMQEYAGKVKFCMVMADEQEALKDELNVRRIPTLIFFKNGVEVSERLVEPNSKPMIEDALKKALEA</sequence>
<comment type="caution">
    <text evidence="2">The sequence shown here is derived from an EMBL/GenBank/DDBJ whole genome shotgun (WGS) entry which is preliminary data.</text>
</comment>
<dbReference type="Proteomes" id="UP001057522">
    <property type="component" value="Unassembled WGS sequence"/>
</dbReference>
<dbReference type="PRINTS" id="PR00421">
    <property type="entry name" value="THIOREDOXIN"/>
</dbReference>
<gene>
    <name evidence="2" type="ORF">NCR95_06050</name>
</gene>
<proteinExistence type="predicted"/>
<dbReference type="SUPFAM" id="SSF52833">
    <property type="entry name" value="Thioredoxin-like"/>
    <property type="match status" value="1"/>
</dbReference>
<dbReference type="RefSeq" id="WP_181566527.1">
    <property type="nucleotide sequence ID" value="NZ_JAMOKV010000004.1"/>
</dbReference>
<evidence type="ECO:0000259" key="1">
    <source>
        <dbReference type="PROSITE" id="PS51352"/>
    </source>
</evidence>